<comment type="caution">
    <text evidence="1">The sequence shown here is derived from an EMBL/GenBank/DDBJ whole genome shotgun (WGS) entry which is preliminary data.</text>
</comment>
<reference evidence="1 2" key="1">
    <citation type="journal article" date="2019" name="Int. J. Syst. Evol. Microbiol.">
        <title>The Global Catalogue of Microorganisms (GCM) 10K type strain sequencing project: providing services to taxonomists for standard genome sequencing and annotation.</title>
        <authorList>
            <consortium name="The Broad Institute Genomics Platform"/>
            <consortium name="The Broad Institute Genome Sequencing Center for Infectious Disease"/>
            <person name="Wu L."/>
            <person name="Ma J."/>
        </authorList>
    </citation>
    <scope>NUCLEOTIDE SEQUENCE [LARGE SCALE GENOMIC DNA]</scope>
    <source>
        <strain evidence="1 2">JCM 4788</strain>
    </source>
</reference>
<keyword evidence="2" id="KW-1185">Reference proteome</keyword>
<accession>A0ABN0Y7B9</accession>
<evidence type="ECO:0000313" key="1">
    <source>
        <dbReference type="EMBL" id="GAA0384382.1"/>
    </source>
</evidence>
<dbReference type="Proteomes" id="UP001500879">
    <property type="component" value="Unassembled WGS sequence"/>
</dbReference>
<protein>
    <submittedName>
        <fullName evidence="1">Uncharacterized protein</fullName>
    </submittedName>
</protein>
<dbReference type="EMBL" id="BAAABX010000003">
    <property type="protein sequence ID" value="GAA0384382.1"/>
    <property type="molecule type" value="Genomic_DNA"/>
</dbReference>
<proteinExistence type="predicted"/>
<sequence length="191" mass="20796">MGDPLGRRLALTWGAPHPSCMTTSALKPTLARDAAARTQRASAVRPEGFRPRAGTRGSLQFRFSGTWLHDGQQSLQEWLRDFAVKVHAEFRQLANWMSKDCRTVAAALLARLRKDPSGAISFMHRLAALFVADHLWLTLLLLPAEDDVQVTSIPEHSPLETPKPPAWLMGLTTSELTAAPPCSGAVPALAA</sequence>
<name>A0ABN0Y7B9_9ACTN</name>
<organism evidence="1 2">
    <name type="scientific">Streptomyces luteireticuli</name>
    <dbReference type="NCBI Taxonomy" id="173858"/>
    <lineage>
        <taxon>Bacteria</taxon>
        <taxon>Bacillati</taxon>
        <taxon>Actinomycetota</taxon>
        <taxon>Actinomycetes</taxon>
        <taxon>Kitasatosporales</taxon>
        <taxon>Streptomycetaceae</taxon>
        <taxon>Streptomyces</taxon>
    </lineage>
</organism>
<gene>
    <name evidence="1" type="ORF">GCM10010357_01580</name>
</gene>
<evidence type="ECO:0000313" key="2">
    <source>
        <dbReference type="Proteomes" id="UP001500879"/>
    </source>
</evidence>